<reference evidence="3" key="2">
    <citation type="submission" date="2023-06" db="EMBL/GenBank/DDBJ databases">
        <authorList>
            <person name="Ma L."/>
            <person name="Liu K.-W."/>
            <person name="Li Z."/>
            <person name="Hsiao Y.-Y."/>
            <person name="Qi Y."/>
            <person name="Fu T."/>
            <person name="Tang G."/>
            <person name="Zhang D."/>
            <person name="Sun W.-H."/>
            <person name="Liu D.-K."/>
            <person name="Li Y."/>
            <person name="Chen G.-Z."/>
            <person name="Liu X.-D."/>
            <person name="Liao X.-Y."/>
            <person name="Jiang Y.-T."/>
            <person name="Yu X."/>
            <person name="Hao Y."/>
            <person name="Huang J."/>
            <person name="Zhao X.-W."/>
            <person name="Ke S."/>
            <person name="Chen Y.-Y."/>
            <person name="Wu W.-L."/>
            <person name="Hsu J.-L."/>
            <person name="Lin Y.-F."/>
            <person name="Huang M.-D."/>
            <person name="Li C.-Y."/>
            <person name="Huang L."/>
            <person name="Wang Z.-W."/>
            <person name="Zhao X."/>
            <person name="Zhong W.-Y."/>
            <person name="Peng D.-H."/>
            <person name="Ahmad S."/>
            <person name="Lan S."/>
            <person name="Zhang J.-S."/>
            <person name="Tsai W.-C."/>
            <person name="Van De Peer Y."/>
            <person name="Liu Z.-J."/>
        </authorList>
    </citation>
    <scope>NUCLEOTIDE SEQUENCE</scope>
    <source>
        <strain evidence="3">CP</strain>
        <tissue evidence="3">Leaves</tissue>
    </source>
</reference>
<keyword evidence="1" id="KW-1133">Transmembrane helix</keyword>
<dbReference type="Proteomes" id="UP001180020">
    <property type="component" value="Unassembled WGS sequence"/>
</dbReference>
<protein>
    <recommendedName>
        <fullName evidence="2">DUF1985 domain-containing protein</fullName>
    </recommendedName>
</protein>
<accession>A0AAV9CDL9</accession>
<proteinExistence type="predicted"/>
<keyword evidence="1" id="KW-0472">Membrane</keyword>
<gene>
    <name evidence="3" type="ORF">QJS10_CPB20g00908</name>
</gene>
<evidence type="ECO:0000259" key="2">
    <source>
        <dbReference type="Pfam" id="PF09331"/>
    </source>
</evidence>
<organism evidence="3 4">
    <name type="scientific">Acorus calamus</name>
    <name type="common">Sweet flag</name>
    <dbReference type="NCBI Taxonomy" id="4465"/>
    <lineage>
        <taxon>Eukaryota</taxon>
        <taxon>Viridiplantae</taxon>
        <taxon>Streptophyta</taxon>
        <taxon>Embryophyta</taxon>
        <taxon>Tracheophyta</taxon>
        <taxon>Spermatophyta</taxon>
        <taxon>Magnoliopsida</taxon>
        <taxon>Liliopsida</taxon>
        <taxon>Acoraceae</taxon>
        <taxon>Acorus</taxon>
    </lineage>
</organism>
<keyword evidence="1" id="KW-0812">Transmembrane</keyword>
<keyword evidence="4" id="KW-1185">Reference proteome</keyword>
<dbReference type="PANTHER" id="PTHR48449">
    <property type="entry name" value="DUF1985 DOMAIN-CONTAINING PROTEIN"/>
    <property type="match status" value="1"/>
</dbReference>
<sequence length="372" mass="43305">MAKSSNKAATEKKKKKYVNPMGEEVNHRCYGKFLRETMKEVRLSAQHLSLLYKTPFHPFLEMPDIHCEGHLVEKICRCYVADDKFVFAGITCTFSKEEVALITGLPFHGKAIDLKSKKTSDFWLLNKHFPESKALRRRDLKSKLIELCKSKEEEDIQDFVRILIFHMCSTFLLPNKGYACPSNVTKYVDDLEATWDFSWASAVHDMLMEDLRLFSQRIRRRDAGEVGVSLGYISGCTAALMVWFYEHSRMRKPSAYGLFPRMVRWVRSEDKSPLVRLSEKFHLLTAEQVYPELLIRQDEEHLFRPHEAKLIADKFNMKAIEKGRMEEDHESGPWLFRPQFTEINRLFAKWGQRSSRRALHSVNGTSGDVSVI</sequence>
<name>A0AAV9CDL9_ACOCL</name>
<reference evidence="3" key="1">
    <citation type="journal article" date="2023" name="Nat. Commun.">
        <title>Diploid and tetraploid genomes of Acorus and the evolution of monocots.</title>
        <authorList>
            <person name="Ma L."/>
            <person name="Liu K.W."/>
            <person name="Li Z."/>
            <person name="Hsiao Y.Y."/>
            <person name="Qi Y."/>
            <person name="Fu T."/>
            <person name="Tang G.D."/>
            <person name="Zhang D."/>
            <person name="Sun W.H."/>
            <person name="Liu D.K."/>
            <person name="Li Y."/>
            <person name="Chen G.Z."/>
            <person name="Liu X.D."/>
            <person name="Liao X.Y."/>
            <person name="Jiang Y.T."/>
            <person name="Yu X."/>
            <person name="Hao Y."/>
            <person name="Huang J."/>
            <person name="Zhao X.W."/>
            <person name="Ke S."/>
            <person name="Chen Y.Y."/>
            <person name="Wu W.L."/>
            <person name="Hsu J.L."/>
            <person name="Lin Y.F."/>
            <person name="Huang M.D."/>
            <person name="Li C.Y."/>
            <person name="Huang L."/>
            <person name="Wang Z.W."/>
            <person name="Zhao X."/>
            <person name="Zhong W.Y."/>
            <person name="Peng D.H."/>
            <person name="Ahmad S."/>
            <person name="Lan S."/>
            <person name="Zhang J.S."/>
            <person name="Tsai W.C."/>
            <person name="Van de Peer Y."/>
            <person name="Liu Z.J."/>
        </authorList>
    </citation>
    <scope>NUCLEOTIDE SEQUENCE</scope>
    <source>
        <strain evidence="3">CP</strain>
    </source>
</reference>
<feature type="domain" description="DUF1985" evidence="2">
    <location>
        <begin position="85"/>
        <end position="209"/>
    </location>
</feature>
<evidence type="ECO:0000313" key="3">
    <source>
        <dbReference type="EMBL" id="KAK1286812.1"/>
    </source>
</evidence>
<dbReference type="AlphaFoldDB" id="A0AAV9CDL9"/>
<evidence type="ECO:0000313" key="4">
    <source>
        <dbReference type="Proteomes" id="UP001180020"/>
    </source>
</evidence>
<dbReference type="PANTHER" id="PTHR48449:SF1">
    <property type="entry name" value="DUF1985 DOMAIN-CONTAINING PROTEIN"/>
    <property type="match status" value="1"/>
</dbReference>
<dbReference type="Pfam" id="PF09331">
    <property type="entry name" value="DUF1985"/>
    <property type="match status" value="1"/>
</dbReference>
<dbReference type="EMBL" id="JAUJYO010000020">
    <property type="protein sequence ID" value="KAK1286812.1"/>
    <property type="molecule type" value="Genomic_DNA"/>
</dbReference>
<feature type="transmembrane region" description="Helical" evidence="1">
    <location>
        <begin position="226"/>
        <end position="245"/>
    </location>
</feature>
<comment type="caution">
    <text evidence="3">The sequence shown here is derived from an EMBL/GenBank/DDBJ whole genome shotgun (WGS) entry which is preliminary data.</text>
</comment>
<evidence type="ECO:0000256" key="1">
    <source>
        <dbReference type="SAM" id="Phobius"/>
    </source>
</evidence>
<dbReference type="InterPro" id="IPR015410">
    <property type="entry name" value="DUF1985"/>
</dbReference>